<proteinExistence type="predicted"/>
<gene>
    <name evidence="1" type="ORF">LCGC14_2220690</name>
</gene>
<dbReference type="AlphaFoldDB" id="A0A0F9DB15"/>
<sequence length="77" mass="9058">MVVKKMKDEISERDLDIEADNLPRDDLDFDQGMPYIPDPIRNPTELDAEIIKSHYKDQKLLLKKPIFEDVRAAIIYK</sequence>
<evidence type="ECO:0000313" key="1">
    <source>
        <dbReference type="EMBL" id="KKL58898.1"/>
    </source>
</evidence>
<name>A0A0F9DB15_9ZZZZ</name>
<organism evidence="1">
    <name type="scientific">marine sediment metagenome</name>
    <dbReference type="NCBI Taxonomy" id="412755"/>
    <lineage>
        <taxon>unclassified sequences</taxon>
        <taxon>metagenomes</taxon>
        <taxon>ecological metagenomes</taxon>
    </lineage>
</organism>
<feature type="non-terminal residue" evidence="1">
    <location>
        <position position="77"/>
    </location>
</feature>
<dbReference type="EMBL" id="LAZR01029664">
    <property type="protein sequence ID" value="KKL58898.1"/>
    <property type="molecule type" value="Genomic_DNA"/>
</dbReference>
<reference evidence="1" key="1">
    <citation type="journal article" date="2015" name="Nature">
        <title>Complex archaea that bridge the gap between prokaryotes and eukaryotes.</title>
        <authorList>
            <person name="Spang A."/>
            <person name="Saw J.H."/>
            <person name="Jorgensen S.L."/>
            <person name="Zaremba-Niedzwiedzka K."/>
            <person name="Martijn J."/>
            <person name="Lind A.E."/>
            <person name="van Eijk R."/>
            <person name="Schleper C."/>
            <person name="Guy L."/>
            <person name="Ettema T.J."/>
        </authorList>
    </citation>
    <scope>NUCLEOTIDE SEQUENCE</scope>
</reference>
<protein>
    <submittedName>
        <fullName evidence="1">Uncharacterized protein</fullName>
    </submittedName>
</protein>
<accession>A0A0F9DB15</accession>
<comment type="caution">
    <text evidence="1">The sequence shown here is derived from an EMBL/GenBank/DDBJ whole genome shotgun (WGS) entry which is preliminary data.</text>
</comment>